<accession>A0ABQ6LHW3</accession>
<feature type="domain" description="Probable zinc-binding" evidence="2">
    <location>
        <begin position="88"/>
        <end position="132"/>
    </location>
</feature>
<sequence length="191" mass="22771">MLSGKAAARKRRRRERSLKRSPRVPPGRFVRHPRYGDRPILSAERWTEAQILRAYPGYRGASIFPETAIAADLTRQRYAFAPRRVYVDMAMRCRSCARWFLWFALEQKHWIEELGFYCDVQCHHCQDCRHTAHLLRDRRKAYDSLVAQEDKTRADWERLERLGTALWEAGEISRPETLLKSRMPKRLRRCL</sequence>
<feature type="region of interest" description="Disordered" evidence="1">
    <location>
        <begin position="1"/>
        <end position="32"/>
    </location>
</feature>
<evidence type="ECO:0000313" key="3">
    <source>
        <dbReference type="EMBL" id="GMG81729.1"/>
    </source>
</evidence>
<feature type="compositionally biased region" description="Basic residues" evidence="1">
    <location>
        <begin position="7"/>
        <end position="22"/>
    </location>
</feature>
<evidence type="ECO:0000256" key="1">
    <source>
        <dbReference type="SAM" id="MobiDB-lite"/>
    </source>
</evidence>
<evidence type="ECO:0000259" key="2">
    <source>
        <dbReference type="Pfam" id="PF13451"/>
    </source>
</evidence>
<dbReference type="Proteomes" id="UP001239909">
    <property type="component" value="Unassembled WGS sequence"/>
</dbReference>
<dbReference type="EMBL" id="BSYI01000005">
    <property type="protein sequence ID" value="GMG81729.1"/>
    <property type="molecule type" value="Genomic_DNA"/>
</dbReference>
<dbReference type="InterPro" id="IPR025306">
    <property type="entry name" value="Zn-bnd_dom_prob"/>
</dbReference>
<name>A0ABQ6LHW3_9RHOB</name>
<protein>
    <recommendedName>
        <fullName evidence="2">Probable zinc-binding domain-containing protein</fullName>
    </recommendedName>
</protein>
<comment type="caution">
    <text evidence="3">The sequence shown here is derived from an EMBL/GenBank/DDBJ whole genome shotgun (WGS) entry which is preliminary data.</text>
</comment>
<gene>
    <name evidence="3" type="ORF">LNKW23_09420</name>
</gene>
<organism evidence="3 4">
    <name type="scientific">Paralimibaculum aggregatum</name>
    <dbReference type="NCBI Taxonomy" id="3036245"/>
    <lineage>
        <taxon>Bacteria</taxon>
        <taxon>Pseudomonadati</taxon>
        <taxon>Pseudomonadota</taxon>
        <taxon>Alphaproteobacteria</taxon>
        <taxon>Rhodobacterales</taxon>
        <taxon>Paracoccaceae</taxon>
        <taxon>Paralimibaculum</taxon>
    </lineage>
</organism>
<reference evidence="3 4" key="1">
    <citation type="submission" date="2023-04" db="EMBL/GenBank/DDBJ databases">
        <title>Marinoamorphus aggregata gen. nov., sp. Nov., isolate from tissue of brittle star Ophioplocus japonicus.</title>
        <authorList>
            <person name="Kawano K."/>
            <person name="Sawayama S."/>
            <person name="Nakagawa S."/>
        </authorList>
    </citation>
    <scope>NUCLEOTIDE SEQUENCE [LARGE SCALE GENOMIC DNA]</scope>
    <source>
        <strain evidence="3 4">NKW23</strain>
    </source>
</reference>
<dbReference type="RefSeq" id="WP_285670445.1">
    <property type="nucleotide sequence ID" value="NZ_BSYI01000005.1"/>
</dbReference>
<evidence type="ECO:0000313" key="4">
    <source>
        <dbReference type="Proteomes" id="UP001239909"/>
    </source>
</evidence>
<proteinExistence type="predicted"/>
<dbReference type="Pfam" id="PF13451">
    <property type="entry name" value="zf_Tbcl"/>
    <property type="match status" value="1"/>
</dbReference>
<keyword evidence="4" id="KW-1185">Reference proteome</keyword>